<proteinExistence type="predicted"/>
<dbReference type="EMBL" id="RBPS01000426">
    <property type="protein sequence ID" value="RMO27525.1"/>
    <property type="molecule type" value="Genomic_DNA"/>
</dbReference>
<accession>A0A3M3U382</accession>
<dbReference type="Proteomes" id="UP000273536">
    <property type="component" value="Unassembled WGS sequence"/>
</dbReference>
<gene>
    <name evidence="1" type="ORF">ALQ42_200111</name>
</gene>
<dbReference type="AlphaFoldDB" id="A0A3M3U382"/>
<sequence>MVVNTLLRIKQLKIEPFISRIENALSQNEKCTGGLMAATRVFGIPLGASGAPEVLTLIYADGVFANSFWYGHVVQHPMKSGVFVALLTWTNRFVNAQTVPLLFKRFDHWTRVALEYHPCTVQSEDDAYAECASFDEAVGALETMISRFDHDMRSGYEGSEYASCPSDLRIIDIYGVSNFRDPNGVLPAIPNSRK</sequence>
<name>A0A3M3U382_PSESG</name>
<protein>
    <submittedName>
        <fullName evidence="1">Uncharacterized protein</fullName>
    </submittedName>
</protein>
<comment type="caution">
    <text evidence="1">The sequence shown here is derived from an EMBL/GenBank/DDBJ whole genome shotgun (WGS) entry which is preliminary data.</text>
</comment>
<organism evidence="1 2">
    <name type="scientific">Pseudomonas savastanoi pv. glycinea</name>
    <name type="common">Pseudomonas syringae pv. glycinea</name>
    <dbReference type="NCBI Taxonomy" id="318"/>
    <lineage>
        <taxon>Bacteria</taxon>
        <taxon>Pseudomonadati</taxon>
        <taxon>Pseudomonadota</taxon>
        <taxon>Gammaproteobacteria</taxon>
        <taxon>Pseudomonadales</taxon>
        <taxon>Pseudomonadaceae</taxon>
        <taxon>Pseudomonas</taxon>
    </lineage>
</organism>
<reference evidence="1 2" key="1">
    <citation type="submission" date="2018-08" db="EMBL/GenBank/DDBJ databases">
        <title>Recombination of ecologically and evolutionarily significant loci maintains genetic cohesion in the Pseudomonas syringae species complex.</title>
        <authorList>
            <person name="Dillon M."/>
            <person name="Thakur S."/>
            <person name="Almeida R.N.D."/>
            <person name="Weir B.S."/>
            <person name="Guttman D.S."/>
        </authorList>
    </citation>
    <scope>NUCLEOTIDE SEQUENCE [LARGE SCALE GENOMIC DNA]</scope>
    <source>
        <strain evidence="1 2">ICMP 6372</strain>
    </source>
</reference>
<evidence type="ECO:0000313" key="2">
    <source>
        <dbReference type="Proteomes" id="UP000273536"/>
    </source>
</evidence>
<evidence type="ECO:0000313" key="1">
    <source>
        <dbReference type="EMBL" id="RMO27525.1"/>
    </source>
</evidence>